<dbReference type="PANTHER" id="PTHR30349">
    <property type="entry name" value="PHAGE INTEGRASE-RELATED"/>
    <property type="match status" value="1"/>
</dbReference>
<keyword evidence="2" id="KW-0233">DNA recombination</keyword>
<dbReference type="InterPro" id="IPR002104">
    <property type="entry name" value="Integrase_catalytic"/>
</dbReference>
<dbReference type="SUPFAM" id="SSF56349">
    <property type="entry name" value="DNA breaking-rejoining enzymes"/>
    <property type="match status" value="1"/>
</dbReference>
<comment type="caution">
    <text evidence="4">The sequence shown here is derived from an EMBL/GenBank/DDBJ whole genome shotgun (WGS) entry which is preliminary data.</text>
</comment>
<evidence type="ECO:0000313" key="5">
    <source>
        <dbReference type="Proteomes" id="UP000478090"/>
    </source>
</evidence>
<evidence type="ECO:0000259" key="3">
    <source>
        <dbReference type="PROSITE" id="PS51898"/>
    </source>
</evidence>
<feature type="domain" description="Tyr recombinase" evidence="3">
    <location>
        <begin position="163"/>
        <end position="389"/>
    </location>
</feature>
<proteinExistence type="predicted"/>
<accession>A0ABW9VJL1</accession>
<sequence>MSFEIKSFIAKNGERFSQLYSSDDPWPLFYPTAFLVRSVRQSCTPSTQKVYLDAIKRLLEWAANNKIDLEVHFQRHVFLRPHEIDSLARHINAARRGKQGNTINEGKGNTYVGYVAKYLNWLANEVITDSNRPEVQDLINTQHRWLIDKLTKDGSKSAKVQKLIKKHLSEKAREQLEALWSNPFVNVVRPTDRGSRLRTVVMLRILYETGMRRGELLSLKLKHLLESTGGEGPQLVIERNHGDSFDTRINQPVAKTEGRIVPISPTLEKQLTEYIAEHRADVSGVGFDDEDFIFVTHRSKRRQGKPISISNFGQAVAGLRDLFPALDTIHAHLLRHDWNYRFSEAAAKAKVPPEKEAELRRILMGWSIESDMPGHYNHRHLQEDASRLGRKVACDTERRAPPSTEILAEARKLALVVADAK</sequence>
<dbReference type="InterPro" id="IPR011010">
    <property type="entry name" value="DNA_brk_join_enz"/>
</dbReference>
<protein>
    <submittedName>
        <fullName evidence="4">Tyrosine-type recombinase/integrase</fullName>
    </submittedName>
</protein>
<dbReference type="EMBL" id="WWCM01000006">
    <property type="protein sequence ID" value="MYM39794.1"/>
    <property type="molecule type" value="Genomic_DNA"/>
</dbReference>
<reference evidence="4 5" key="1">
    <citation type="submission" date="2019-12" db="EMBL/GenBank/DDBJ databases">
        <title>Novel species isolated from a subtropical stream in China.</title>
        <authorList>
            <person name="Lu H."/>
        </authorList>
    </citation>
    <scope>NUCLEOTIDE SEQUENCE [LARGE SCALE GENOMIC DNA]</scope>
    <source>
        <strain evidence="4 5">CY13W</strain>
    </source>
</reference>
<evidence type="ECO:0000313" key="4">
    <source>
        <dbReference type="EMBL" id="MYM39794.1"/>
    </source>
</evidence>
<dbReference type="CDD" id="cd00397">
    <property type="entry name" value="DNA_BRE_C"/>
    <property type="match status" value="1"/>
</dbReference>
<dbReference type="RefSeq" id="WP_161039165.1">
    <property type="nucleotide sequence ID" value="NZ_WWCM01000006.1"/>
</dbReference>
<evidence type="ECO:0000256" key="2">
    <source>
        <dbReference type="ARBA" id="ARBA00023172"/>
    </source>
</evidence>
<dbReference type="PROSITE" id="PS51898">
    <property type="entry name" value="TYR_RECOMBINASE"/>
    <property type="match status" value="1"/>
</dbReference>
<dbReference type="Pfam" id="PF00589">
    <property type="entry name" value="Phage_integrase"/>
    <property type="match status" value="1"/>
</dbReference>
<dbReference type="Gene3D" id="1.10.443.10">
    <property type="entry name" value="Intergrase catalytic core"/>
    <property type="match status" value="1"/>
</dbReference>
<evidence type="ECO:0000256" key="1">
    <source>
        <dbReference type="ARBA" id="ARBA00022908"/>
    </source>
</evidence>
<dbReference type="InterPro" id="IPR050090">
    <property type="entry name" value="Tyrosine_recombinase_XerCD"/>
</dbReference>
<dbReference type="PANTHER" id="PTHR30349:SF87">
    <property type="entry name" value="TRANSPOSASE A"/>
    <property type="match status" value="1"/>
</dbReference>
<dbReference type="InterPro" id="IPR013762">
    <property type="entry name" value="Integrase-like_cat_sf"/>
</dbReference>
<organism evidence="4 5">
    <name type="scientific">Duganella qianjiadongensis</name>
    <dbReference type="NCBI Taxonomy" id="2692176"/>
    <lineage>
        <taxon>Bacteria</taxon>
        <taxon>Pseudomonadati</taxon>
        <taxon>Pseudomonadota</taxon>
        <taxon>Betaproteobacteria</taxon>
        <taxon>Burkholderiales</taxon>
        <taxon>Oxalobacteraceae</taxon>
        <taxon>Telluria group</taxon>
        <taxon>Duganella</taxon>
    </lineage>
</organism>
<gene>
    <name evidence="4" type="ORF">GTP27_10680</name>
</gene>
<dbReference type="Proteomes" id="UP000478090">
    <property type="component" value="Unassembled WGS sequence"/>
</dbReference>
<keyword evidence="1" id="KW-0229">DNA integration</keyword>
<name>A0ABW9VJL1_9BURK</name>
<keyword evidence="5" id="KW-1185">Reference proteome</keyword>